<dbReference type="Gene3D" id="3.10.129.10">
    <property type="entry name" value="Hotdog Thioesterase"/>
    <property type="match status" value="1"/>
</dbReference>
<proteinExistence type="inferred from homology"/>
<gene>
    <name evidence="4" type="ORF">ACFSXZ_04865</name>
</gene>
<name>A0ABW5FSF9_9PSEU</name>
<evidence type="ECO:0000259" key="3">
    <source>
        <dbReference type="Pfam" id="PF03061"/>
    </source>
</evidence>
<dbReference type="PANTHER" id="PTHR21660:SF1">
    <property type="entry name" value="ACYL-COENZYME A THIOESTERASE 13"/>
    <property type="match status" value="1"/>
</dbReference>
<dbReference type="EC" id="3.1.2.-" evidence="4"/>
<dbReference type="NCBIfam" id="TIGR00369">
    <property type="entry name" value="unchar_dom_1"/>
    <property type="match status" value="1"/>
</dbReference>
<dbReference type="InterPro" id="IPR003736">
    <property type="entry name" value="PAAI_dom"/>
</dbReference>
<protein>
    <submittedName>
        <fullName evidence="4">PaaI family thioesterase</fullName>
        <ecNumber evidence="4">3.1.2.-</ecNumber>
    </submittedName>
</protein>
<feature type="domain" description="Thioesterase" evidence="3">
    <location>
        <begin position="72"/>
        <end position="149"/>
    </location>
</feature>
<keyword evidence="5" id="KW-1185">Reference proteome</keyword>
<sequence length="163" mass="17065">MNRERSYTWGDPLELATAAQRLSGRDFLARIGSGELPEPPFGATTGIVAVEIGDGNVVFQLRPAEWHYNPIGSVHGGILSTLADTALGCAIHTKLPAGTGYTSLDLTIKFTRAATLDSGLLTCVGQVTSIGRRVGTAEARITDSADRVVAHAVTTCLIMPGSS</sequence>
<comment type="similarity">
    <text evidence="1">Belongs to the thioesterase PaaI family.</text>
</comment>
<organism evidence="4 5">
    <name type="scientific">Amycolatopsis pigmentata</name>
    <dbReference type="NCBI Taxonomy" id="450801"/>
    <lineage>
        <taxon>Bacteria</taxon>
        <taxon>Bacillati</taxon>
        <taxon>Actinomycetota</taxon>
        <taxon>Actinomycetes</taxon>
        <taxon>Pseudonocardiales</taxon>
        <taxon>Pseudonocardiaceae</taxon>
        <taxon>Amycolatopsis</taxon>
    </lineage>
</organism>
<reference evidence="5" key="1">
    <citation type="journal article" date="2019" name="Int. J. Syst. Evol. Microbiol.">
        <title>The Global Catalogue of Microorganisms (GCM) 10K type strain sequencing project: providing services to taxonomists for standard genome sequencing and annotation.</title>
        <authorList>
            <consortium name="The Broad Institute Genomics Platform"/>
            <consortium name="The Broad Institute Genome Sequencing Center for Infectious Disease"/>
            <person name="Wu L."/>
            <person name="Ma J."/>
        </authorList>
    </citation>
    <scope>NUCLEOTIDE SEQUENCE [LARGE SCALE GENOMIC DNA]</scope>
    <source>
        <strain evidence="5">CGMCC 4.7645</strain>
    </source>
</reference>
<dbReference type="GO" id="GO:0016787">
    <property type="term" value="F:hydrolase activity"/>
    <property type="evidence" value="ECO:0007669"/>
    <property type="project" value="UniProtKB-KW"/>
</dbReference>
<keyword evidence="2 4" id="KW-0378">Hydrolase</keyword>
<dbReference type="InterPro" id="IPR006683">
    <property type="entry name" value="Thioestr_dom"/>
</dbReference>
<dbReference type="PANTHER" id="PTHR21660">
    <property type="entry name" value="THIOESTERASE SUPERFAMILY MEMBER-RELATED"/>
    <property type="match status" value="1"/>
</dbReference>
<dbReference type="Pfam" id="PF03061">
    <property type="entry name" value="4HBT"/>
    <property type="match status" value="1"/>
</dbReference>
<dbReference type="InterPro" id="IPR039298">
    <property type="entry name" value="ACOT13"/>
</dbReference>
<evidence type="ECO:0000313" key="5">
    <source>
        <dbReference type="Proteomes" id="UP001597417"/>
    </source>
</evidence>
<dbReference type="CDD" id="cd03443">
    <property type="entry name" value="PaaI_thioesterase"/>
    <property type="match status" value="1"/>
</dbReference>
<dbReference type="SUPFAM" id="SSF54637">
    <property type="entry name" value="Thioesterase/thiol ester dehydrase-isomerase"/>
    <property type="match status" value="1"/>
</dbReference>
<comment type="caution">
    <text evidence="4">The sequence shown here is derived from an EMBL/GenBank/DDBJ whole genome shotgun (WGS) entry which is preliminary data.</text>
</comment>
<accession>A0ABW5FSF9</accession>
<dbReference type="Proteomes" id="UP001597417">
    <property type="component" value="Unassembled WGS sequence"/>
</dbReference>
<evidence type="ECO:0000313" key="4">
    <source>
        <dbReference type="EMBL" id="MFD2415656.1"/>
    </source>
</evidence>
<dbReference type="RefSeq" id="WP_378261642.1">
    <property type="nucleotide sequence ID" value="NZ_JBHUKR010000004.1"/>
</dbReference>
<dbReference type="InterPro" id="IPR029069">
    <property type="entry name" value="HotDog_dom_sf"/>
</dbReference>
<dbReference type="EMBL" id="JBHUKR010000004">
    <property type="protein sequence ID" value="MFD2415656.1"/>
    <property type="molecule type" value="Genomic_DNA"/>
</dbReference>
<evidence type="ECO:0000256" key="2">
    <source>
        <dbReference type="ARBA" id="ARBA00022801"/>
    </source>
</evidence>
<evidence type="ECO:0000256" key="1">
    <source>
        <dbReference type="ARBA" id="ARBA00008324"/>
    </source>
</evidence>